<dbReference type="PANTHER" id="PTHR12943:SF27">
    <property type="entry name" value="HOMOCYSTEINE-INDUCED ENDOPLASMIC RETICULUM PROTEIN, ISOFORM A"/>
    <property type="match status" value="1"/>
</dbReference>
<keyword evidence="3 7" id="KW-1133">Transmembrane helix</keyword>
<evidence type="ECO:0000256" key="5">
    <source>
        <dbReference type="ARBA" id="ARBA00023230"/>
    </source>
</evidence>
<gene>
    <name evidence="9" type="ORF">LARSCL_LOCUS11454</name>
</gene>
<keyword evidence="5" id="KW-0834">Unfolded protein response</keyword>
<evidence type="ECO:0000259" key="8">
    <source>
        <dbReference type="PROSITE" id="PS50053"/>
    </source>
</evidence>
<reference evidence="9 10" key="1">
    <citation type="submission" date="2024-04" db="EMBL/GenBank/DDBJ databases">
        <authorList>
            <person name="Rising A."/>
            <person name="Reimegard J."/>
            <person name="Sonavane S."/>
            <person name="Akerstrom W."/>
            <person name="Nylinder S."/>
            <person name="Hedman E."/>
            <person name="Kallberg Y."/>
        </authorList>
    </citation>
    <scope>NUCLEOTIDE SEQUENCE [LARGE SCALE GENOMIC DNA]</scope>
</reference>
<dbReference type="InterPro" id="IPR039751">
    <property type="entry name" value="HERPUD1/2"/>
</dbReference>
<evidence type="ECO:0000256" key="1">
    <source>
        <dbReference type="ARBA" id="ARBA00004370"/>
    </source>
</evidence>
<evidence type="ECO:0000313" key="10">
    <source>
        <dbReference type="Proteomes" id="UP001497382"/>
    </source>
</evidence>
<keyword evidence="2 7" id="KW-0812">Transmembrane</keyword>
<dbReference type="PROSITE" id="PS50053">
    <property type="entry name" value="UBIQUITIN_2"/>
    <property type="match status" value="1"/>
</dbReference>
<accession>A0AAV2AB81</accession>
<feature type="transmembrane region" description="Helical" evidence="7">
    <location>
        <begin position="208"/>
        <end position="228"/>
    </location>
</feature>
<dbReference type="InterPro" id="IPR000626">
    <property type="entry name" value="Ubiquitin-like_dom"/>
</dbReference>
<evidence type="ECO:0000313" key="9">
    <source>
        <dbReference type="EMBL" id="CAL1281229.1"/>
    </source>
</evidence>
<evidence type="ECO:0000256" key="6">
    <source>
        <dbReference type="SAM" id="MobiDB-lite"/>
    </source>
</evidence>
<evidence type="ECO:0000256" key="2">
    <source>
        <dbReference type="ARBA" id="ARBA00022692"/>
    </source>
</evidence>
<protein>
    <recommendedName>
        <fullName evidence="8">Ubiquitin-like domain-containing protein</fullName>
    </recommendedName>
</protein>
<dbReference type="Gene3D" id="3.10.20.90">
    <property type="entry name" value="Phosphatidylinositol 3-kinase Catalytic Subunit, Chain A, domain 1"/>
    <property type="match status" value="1"/>
</dbReference>
<dbReference type="SMART" id="SM00213">
    <property type="entry name" value="UBQ"/>
    <property type="match status" value="1"/>
</dbReference>
<feature type="domain" description="Ubiquitin-like" evidence="8">
    <location>
        <begin position="3"/>
        <end position="64"/>
    </location>
</feature>
<sequence length="335" mass="37366">MSVQLIIKSAAQSVEDFALSCEMTWSIAQVKEQLSNKYPTKPKKEQQKLIYGGRLLPDHLTLKNVLNHTQDVHTMHLVCPTSIVPKPMKSEKKEQSVPPVYTASPPPNPTGVYPQMNPQTIAPGLNSSLPGPSWTANTMPDPAQQYLVMQQMYMQMMSQYFAQLNGSNPYGPFLANTPPVQPPPATTSRPNVQQNDPARQGQEEERDYIDYLYVFSRITVLAVLLLYYSSPMRVVGVLVMLLSVSLLAQIIKQQRREEMQRQHERQQSATADQTNDNQASENEQVPETSTGSESVPPEPQNTNQPATSVPYTILTLVTAFFSSLIPTDPLPVNVN</sequence>
<name>A0AAV2AB81_9ARAC</name>
<feature type="compositionally biased region" description="Polar residues" evidence="6">
    <location>
        <begin position="186"/>
        <end position="197"/>
    </location>
</feature>
<organism evidence="9 10">
    <name type="scientific">Larinioides sclopetarius</name>
    <dbReference type="NCBI Taxonomy" id="280406"/>
    <lineage>
        <taxon>Eukaryota</taxon>
        <taxon>Metazoa</taxon>
        <taxon>Ecdysozoa</taxon>
        <taxon>Arthropoda</taxon>
        <taxon>Chelicerata</taxon>
        <taxon>Arachnida</taxon>
        <taxon>Araneae</taxon>
        <taxon>Araneomorphae</taxon>
        <taxon>Entelegynae</taxon>
        <taxon>Araneoidea</taxon>
        <taxon>Araneidae</taxon>
        <taxon>Larinioides</taxon>
    </lineage>
</organism>
<dbReference type="GO" id="GO:0030968">
    <property type="term" value="P:endoplasmic reticulum unfolded protein response"/>
    <property type="evidence" value="ECO:0007669"/>
    <property type="project" value="TreeGrafter"/>
</dbReference>
<comment type="subcellular location">
    <subcellularLocation>
        <location evidence="1">Membrane</location>
    </subcellularLocation>
</comment>
<dbReference type="Pfam" id="PF00240">
    <property type="entry name" value="ubiquitin"/>
    <property type="match status" value="1"/>
</dbReference>
<keyword evidence="4 7" id="KW-0472">Membrane</keyword>
<dbReference type="AlphaFoldDB" id="A0AAV2AB81"/>
<dbReference type="Proteomes" id="UP001497382">
    <property type="component" value="Unassembled WGS sequence"/>
</dbReference>
<keyword evidence="10" id="KW-1185">Reference proteome</keyword>
<evidence type="ECO:0000256" key="3">
    <source>
        <dbReference type="ARBA" id="ARBA00022989"/>
    </source>
</evidence>
<dbReference type="InterPro" id="IPR029071">
    <property type="entry name" value="Ubiquitin-like_domsf"/>
</dbReference>
<feature type="region of interest" description="Disordered" evidence="6">
    <location>
        <begin position="258"/>
        <end position="306"/>
    </location>
</feature>
<evidence type="ECO:0000256" key="4">
    <source>
        <dbReference type="ARBA" id="ARBA00023136"/>
    </source>
</evidence>
<dbReference type="SUPFAM" id="SSF54236">
    <property type="entry name" value="Ubiquitin-like"/>
    <property type="match status" value="1"/>
</dbReference>
<dbReference type="CDD" id="cd01790">
    <property type="entry name" value="Ubl_HERP"/>
    <property type="match status" value="1"/>
</dbReference>
<feature type="compositionally biased region" description="Polar residues" evidence="6">
    <location>
        <begin position="268"/>
        <end position="293"/>
    </location>
</feature>
<dbReference type="EMBL" id="CAXIEN010000141">
    <property type="protein sequence ID" value="CAL1281229.1"/>
    <property type="molecule type" value="Genomic_DNA"/>
</dbReference>
<comment type="caution">
    <text evidence="9">The sequence shown here is derived from an EMBL/GenBank/DDBJ whole genome shotgun (WGS) entry which is preliminary data.</text>
</comment>
<evidence type="ECO:0000256" key="7">
    <source>
        <dbReference type="SAM" id="Phobius"/>
    </source>
</evidence>
<dbReference type="GO" id="GO:0016020">
    <property type="term" value="C:membrane"/>
    <property type="evidence" value="ECO:0007669"/>
    <property type="project" value="UniProtKB-SubCell"/>
</dbReference>
<dbReference type="PANTHER" id="PTHR12943">
    <property type="entry name" value="HOMOCYSTEINE-RESPONSIVE ENDOPLASMIC RETICULUM-RESIDENT UNIQUITIN-LIKE DOMAIN HERPUD PROTEIN FAMILY MEMBER"/>
    <property type="match status" value="1"/>
</dbReference>
<dbReference type="FunFam" id="3.10.20.90:FF:000046">
    <property type="entry name" value="Homocysteine-responsive endoplasmic reticulum-resident ubiquitin-like domain member 2 protein"/>
    <property type="match status" value="1"/>
</dbReference>
<feature type="region of interest" description="Disordered" evidence="6">
    <location>
        <begin position="172"/>
        <end position="203"/>
    </location>
</feature>
<proteinExistence type="predicted"/>
<feature type="region of interest" description="Disordered" evidence="6">
    <location>
        <begin position="89"/>
        <end position="109"/>
    </location>
</feature>
<feature type="transmembrane region" description="Helical" evidence="7">
    <location>
        <begin position="234"/>
        <end position="251"/>
    </location>
</feature>